<evidence type="ECO:0000256" key="9">
    <source>
        <dbReference type="ARBA" id="ARBA00023012"/>
    </source>
</evidence>
<keyword evidence="9" id="KW-0902">Two-component regulatory system</keyword>
<evidence type="ECO:0000313" key="15">
    <source>
        <dbReference type="EMBL" id="MDR7362756.1"/>
    </source>
</evidence>
<keyword evidence="6 12" id="KW-0812">Transmembrane</keyword>
<evidence type="ECO:0000256" key="8">
    <source>
        <dbReference type="ARBA" id="ARBA00022989"/>
    </source>
</evidence>
<evidence type="ECO:0000256" key="11">
    <source>
        <dbReference type="SAM" id="MobiDB-lite"/>
    </source>
</evidence>
<dbReference type="PANTHER" id="PTHR45436:SF5">
    <property type="entry name" value="SENSOR HISTIDINE KINASE TRCS"/>
    <property type="match status" value="1"/>
</dbReference>
<dbReference type="InterPro" id="IPR005467">
    <property type="entry name" value="His_kinase_dom"/>
</dbReference>
<reference evidence="15 16" key="1">
    <citation type="submission" date="2023-07" db="EMBL/GenBank/DDBJ databases">
        <title>Sequencing the genomes of 1000 actinobacteria strains.</title>
        <authorList>
            <person name="Klenk H.-P."/>
        </authorList>
    </citation>
    <scope>NUCLEOTIDE SEQUENCE [LARGE SCALE GENOMIC DNA]</scope>
    <source>
        <strain evidence="15 16">DSM 19426</strain>
    </source>
</reference>
<sequence>MQPVRFRGTLASRVSLLATLAVTLSVVFGSLAAYAVIRHQLYASLDASLEQRATAAASTNTLSALTARRVPAWALGAGDIKVAVLTEANQVINSQSTDDATIELGRPELAVARGQSTLSQRTIRTSDGRYRVAAVPGNDPGTALILAQSLRPTYDALGKVGAVLTVFGLLGIALAGMLGWLVARNGLRPVRRLTGAVEDIARTERLAPIEVEGQDEVARLAVAFNSMLAALEASRTRQSQLVADAGHELRTPLTALRTNLDLLSQADDPSRRGSLSAESRRELMGDLRFQIDELTQLIGDLTELAREQRPTEVYDRVDLAEVVERAVDRVRRRASSLEFDVDLDPWWVVGDGHGLERAVTNLLDNAAKWSPPLGTVTVRLRAGTLEVLDQGRGIAPEDVEHVFERFYRSADARTMPGSGLGLAIVAKVAQSHGGRVHAGSAPGGGAAFRFFVPGRPDQSEVGSTPGHGPLRRAQKALRTPTAPTQHALSDTSATDHTMES</sequence>
<dbReference type="Pfam" id="PF00672">
    <property type="entry name" value="HAMP"/>
    <property type="match status" value="1"/>
</dbReference>
<dbReference type="Pfam" id="PF00512">
    <property type="entry name" value="HisKA"/>
    <property type="match status" value="1"/>
</dbReference>
<dbReference type="Proteomes" id="UP001183648">
    <property type="component" value="Unassembled WGS sequence"/>
</dbReference>
<feature type="region of interest" description="Disordered" evidence="11">
    <location>
        <begin position="454"/>
        <end position="500"/>
    </location>
</feature>
<evidence type="ECO:0000313" key="16">
    <source>
        <dbReference type="Proteomes" id="UP001183648"/>
    </source>
</evidence>
<protein>
    <recommendedName>
        <fullName evidence="3">histidine kinase</fullName>
        <ecNumber evidence="3">2.7.13.3</ecNumber>
    </recommendedName>
</protein>
<dbReference type="InterPro" id="IPR036890">
    <property type="entry name" value="HATPase_C_sf"/>
</dbReference>
<feature type="compositionally biased region" description="Polar residues" evidence="11">
    <location>
        <begin position="481"/>
        <end position="500"/>
    </location>
</feature>
<evidence type="ECO:0000256" key="4">
    <source>
        <dbReference type="ARBA" id="ARBA00022553"/>
    </source>
</evidence>
<keyword evidence="16" id="KW-1185">Reference proteome</keyword>
<keyword evidence="5 15" id="KW-0808">Transferase</keyword>
<organism evidence="15 16">
    <name type="scientific">Nocardioides marmoribigeumensis</name>
    <dbReference type="NCBI Taxonomy" id="433649"/>
    <lineage>
        <taxon>Bacteria</taxon>
        <taxon>Bacillati</taxon>
        <taxon>Actinomycetota</taxon>
        <taxon>Actinomycetes</taxon>
        <taxon>Propionibacteriales</taxon>
        <taxon>Nocardioidaceae</taxon>
        <taxon>Nocardioides</taxon>
    </lineage>
</organism>
<dbReference type="PANTHER" id="PTHR45436">
    <property type="entry name" value="SENSOR HISTIDINE KINASE YKOH"/>
    <property type="match status" value="1"/>
</dbReference>
<comment type="caution">
    <text evidence="15">The sequence shown here is derived from an EMBL/GenBank/DDBJ whole genome shotgun (WGS) entry which is preliminary data.</text>
</comment>
<dbReference type="InterPro" id="IPR036097">
    <property type="entry name" value="HisK_dim/P_sf"/>
</dbReference>
<dbReference type="EMBL" id="JAVDYG010000001">
    <property type="protein sequence ID" value="MDR7362756.1"/>
    <property type="molecule type" value="Genomic_DNA"/>
</dbReference>
<keyword evidence="7 15" id="KW-0418">Kinase</keyword>
<dbReference type="RefSeq" id="WP_310302125.1">
    <property type="nucleotide sequence ID" value="NZ_BAAAPS010000013.1"/>
</dbReference>
<feature type="domain" description="Histidine kinase" evidence="13">
    <location>
        <begin position="244"/>
        <end position="456"/>
    </location>
</feature>
<gene>
    <name evidence="15" type="ORF">J2S63_002309</name>
</gene>
<dbReference type="SMART" id="SM00388">
    <property type="entry name" value="HisKA"/>
    <property type="match status" value="1"/>
</dbReference>
<dbReference type="CDD" id="cd00082">
    <property type="entry name" value="HisKA"/>
    <property type="match status" value="1"/>
</dbReference>
<keyword evidence="8 12" id="KW-1133">Transmembrane helix</keyword>
<dbReference type="PROSITE" id="PS50885">
    <property type="entry name" value="HAMP"/>
    <property type="match status" value="1"/>
</dbReference>
<feature type="domain" description="HAMP" evidence="14">
    <location>
        <begin position="184"/>
        <end position="236"/>
    </location>
</feature>
<dbReference type="GO" id="GO:0004673">
    <property type="term" value="F:protein histidine kinase activity"/>
    <property type="evidence" value="ECO:0007669"/>
    <property type="project" value="UniProtKB-EC"/>
</dbReference>
<evidence type="ECO:0000259" key="13">
    <source>
        <dbReference type="PROSITE" id="PS50109"/>
    </source>
</evidence>
<dbReference type="InterPro" id="IPR050428">
    <property type="entry name" value="TCS_sensor_his_kinase"/>
</dbReference>
<evidence type="ECO:0000256" key="10">
    <source>
        <dbReference type="ARBA" id="ARBA00023136"/>
    </source>
</evidence>
<dbReference type="InterPro" id="IPR003660">
    <property type="entry name" value="HAMP_dom"/>
</dbReference>
<dbReference type="Gene3D" id="3.30.565.10">
    <property type="entry name" value="Histidine kinase-like ATPase, C-terminal domain"/>
    <property type="match status" value="1"/>
</dbReference>
<evidence type="ECO:0000256" key="1">
    <source>
        <dbReference type="ARBA" id="ARBA00000085"/>
    </source>
</evidence>
<dbReference type="EC" id="2.7.13.3" evidence="3"/>
<dbReference type="SUPFAM" id="SSF55874">
    <property type="entry name" value="ATPase domain of HSP90 chaperone/DNA topoisomerase II/histidine kinase"/>
    <property type="match status" value="1"/>
</dbReference>
<dbReference type="InterPro" id="IPR003594">
    <property type="entry name" value="HATPase_dom"/>
</dbReference>
<dbReference type="SUPFAM" id="SSF47384">
    <property type="entry name" value="Homodimeric domain of signal transducing histidine kinase"/>
    <property type="match status" value="1"/>
</dbReference>
<dbReference type="Gene3D" id="1.10.287.130">
    <property type="match status" value="1"/>
</dbReference>
<dbReference type="PRINTS" id="PR00344">
    <property type="entry name" value="BCTRLSENSOR"/>
</dbReference>
<evidence type="ECO:0000256" key="5">
    <source>
        <dbReference type="ARBA" id="ARBA00022679"/>
    </source>
</evidence>
<comment type="subcellular location">
    <subcellularLocation>
        <location evidence="2">Cell membrane</location>
    </subcellularLocation>
</comment>
<dbReference type="Gene3D" id="6.10.340.10">
    <property type="match status" value="1"/>
</dbReference>
<name>A0ABU2BWI9_9ACTN</name>
<proteinExistence type="predicted"/>
<evidence type="ECO:0000256" key="3">
    <source>
        <dbReference type="ARBA" id="ARBA00012438"/>
    </source>
</evidence>
<dbReference type="PROSITE" id="PS50109">
    <property type="entry name" value="HIS_KIN"/>
    <property type="match status" value="1"/>
</dbReference>
<dbReference type="SMART" id="SM00304">
    <property type="entry name" value="HAMP"/>
    <property type="match status" value="1"/>
</dbReference>
<evidence type="ECO:0000259" key="14">
    <source>
        <dbReference type="PROSITE" id="PS50885"/>
    </source>
</evidence>
<comment type="catalytic activity">
    <reaction evidence="1">
        <text>ATP + protein L-histidine = ADP + protein N-phospho-L-histidine.</text>
        <dbReference type="EC" id="2.7.13.3"/>
    </reaction>
</comment>
<dbReference type="CDD" id="cd00075">
    <property type="entry name" value="HATPase"/>
    <property type="match status" value="1"/>
</dbReference>
<evidence type="ECO:0000256" key="7">
    <source>
        <dbReference type="ARBA" id="ARBA00022777"/>
    </source>
</evidence>
<evidence type="ECO:0000256" key="6">
    <source>
        <dbReference type="ARBA" id="ARBA00022692"/>
    </source>
</evidence>
<keyword evidence="4" id="KW-0597">Phosphoprotein</keyword>
<feature type="transmembrane region" description="Helical" evidence="12">
    <location>
        <begin position="160"/>
        <end position="183"/>
    </location>
</feature>
<keyword evidence="10 12" id="KW-0472">Membrane</keyword>
<dbReference type="SUPFAM" id="SSF158472">
    <property type="entry name" value="HAMP domain-like"/>
    <property type="match status" value="1"/>
</dbReference>
<evidence type="ECO:0000256" key="12">
    <source>
        <dbReference type="SAM" id="Phobius"/>
    </source>
</evidence>
<accession>A0ABU2BWI9</accession>
<dbReference type="Pfam" id="PF02518">
    <property type="entry name" value="HATPase_c"/>
    <property type="match status" value="1"/>
</dbReference>
<dbReference type="SMART" id="SM00387">
    <property type="entry name" value="HATPase_c"/>
    <property type="match status" value="1"/>
</dbReference>
<dbReference type="InterPro" id="IPR003661">
    <property type="entry name" value="HisK_dim/P_dom"/>
</dbReference>
<dbReference type="CDD" id="cd06225">
    <property type="entry name" value="HAMP"/>
    <property type="match status" value="1"/>
</dbReference>
<evidence type="ECO:0000256" key="2">
    <source>
        <dbReference type="ARBA" id="ARBA00004236"/>
    </source>
</evidence>
<dbReference type="InterPro" id="IPR004358">
    <property type="entry name" value="Sig_transdc_His_kin-like_C"/>
</dbReference>